<dbReference type="InterPro" id="IPR008507">
    <property type="entry name" value="DUF789"/>
</dbReference>
<dbReference type="Pfam" id="PF05623">
    <property type="entry name" value="DUF789"/>
    <property type="match status" value="1"/>
</dbReference>
<accession>A0AAV7DZY1</accession>
<feature type="region of interest" description="Disordered" evidence="1">
    <location>
        <begin position="179"/>
        <end position="200"/>
    </location>
</feature>
<feature type="region of interest" description="Disordered" evidence="1">
    <location>
        <begin position="566"/>
        <end position="597"/>
    </location>
</feature>
<gene>
    <name evidence="2" type="ORF">H6P81_017797</name>
</gene>
<evidence type="ECO:0000313" key="3">
    <source>
        <dbReference type="Proteomes" id="UP000825729"/>
    </source>
</evidence>
<dbReference type="Proteomes" id="UP000825729">
    <property type="component" value="Unassembled WGS sequence"/>
</dbReference>
<evidence type="ECO:0000313" key="2">
    <source>
        <dbReference type="EMBL" id="KAG9441943.1"/>
    </source>
</evidence>
<feature type="region of interest" description="Disordered" evidence="1">
    <location>
        <begin position="669"/>
        <end position="690"/>
    </location>
</feature>
<dbReference type="PANTHER" id="PTHR32010:SF18">
    <property type="entry name" value="DUF789 FAMILY PROTEIN"/>
    <property type="match status" value="1"/>
</dbReference>
<proteinExistence type="predicted"/>
<keyword evidence="3" id="KW-1185">Reference proteome</keyword>
<sequence length="1182" mass="129269">MQCVPCDPNNNIEKVAADPKDSEISSVIVSISDQRCFLLTSVTLELDACWKHFARFVLPLESSDNTNCLELGSHINMDVQSIVASPAGSFQADQRITQWKISCSGKPLILQSSSGSNVLQESHCRQLNERNKATRDALSSFHNHSYKSSGGLSGLMWIGSDAATSAKCINGMFKVEKSAKKSSRKVRKKGKHNKRPSSLCSILHEEGIQSNSCFQSSEDVHNTATNTDTSESSGLVQKLNDDAGNEVANSSSTPTSCISFNDVTDESERSESIHQDFTAENYKWDQSRFDETSGGIINSSSIIQADANLTKAVEPSLKHRNSGYYISSGNDVLDSFSDGWNSDATYNGSVSGDASLLLKEQVGNDSLDSGITSDYSAYSTSLDSSIATNQYFTRKTSGSSPKELSCGDWSMIIGSTTCTDKARAGNQECSNINTCSTASAKRRTKKLLGSARKVGNQSACVNVHGHTGKENNQSVWQRVPKNGEFTHKAMCKSSVVVKDQVPLSMGCDAFVDQTRSDVDKSGLDEMPAEQDGREGNLDLVNCSSSSIKADGEPLKINVSKFKKISGFSGKQEHKSNSRKGHNGCKINSSRSARKISKQKESFESFDLSAAVSSPENVDGSSVMRNSATSYLEDKKPPGDVHNVNPITDSVDKKAVPGLKSDCSSHLSQDNECHGSAGLGPEDQHSECSKQASNPCSFLQKWVPVGRKDYVVTNRSNADTMVTSHMSQPASDSLLVKDQDKESLSTPVALGVAHVNPNTPPICKFYTDQGGGETGALRNQSSSHLSPCSLSTALKDQEVQTQFDTEKILQVVDDAYQIQTECERIQSEIGGPLAEFERVLYSASPIISDIPSRRHCSTCSAVQVAGNSLCRNQMPNICLSSLWEWYERQGSYGLEVKAIDFRNSKRLGGHHFEFCAYFVPFLSAVQLFGNKKSGIKDAKVAECCAFDTTEEDSPKSSFLPILSMLLPQPCKENEPRSEPSFSGFCDSDSSPACRSGALVSESELLFEYFEFEQPQQRQPLYEKIKELVKGEATSNLRMFGDPKTLESLHLHDLHPSSWYSVAWYPIYRIPDANFRAAFLTYHSLGHFIHRDTPTCFNEDTGVVNPVVGLQSYNAQGECWFRTMNSSGNSAADRTDSAVSSALKQRLSTLEQTASVMARAAVCKGNQKSVNRQPDYEFFLSRRR</sequence>
<feature type="compositionally biased region" description="Basic residues" evidence="1">
    <location>
        <begin position="180"/>
        <end position="195"/>
    </location>
</feature>
<evidence type="ECO:0000256" key="1">
    <source>
        <dbReference type="SAM" id="MobiDB-lite"/>
    </source>
</evidence>
<dbReference type="EMBL" id="JAINDJ010000007">
    <property type="protein sequence ID" value="KAG9441943.1"/>
    <property type="molecule type" value="Genomic_DNA"/>
</dbReference>
<reference evidence="2 3" key="1">
    <citation type="submission" date="2021-07" db="EMBL/GenBank/DDBJ databases">
        <title>The Aristolochia fimbriata genome: insights into angiosperm evolution, floral development and chemical biosynthesis.</title>
        <authorList>
            <person name="Jiao Y."/>
        </authorList>
    </citation>
    <scope>NUCLEOTIDE SEQUENCE [LARGE SCALE GENOMIC DNA]</scope>
    <source>
        <strain evidence="2">IBCAS-2021</strain>
        <tissue evidence="2">Leaf</tissue>
    </source>
</reference>
<comment type="caution">
    <text evidence="2">The sequence shown here is derived from an EMBL/GenBank/DDBJ whole genome shotgun (WGS) entry which is preliminary data.</text>
</comment>
<dbReference type="PANTHER" id="PTHR32010">
    <property type="entry name" value="PHOTOSYSTEM II STABILITY/ASSEMBLY FACTOR HCF136, CHLOROPLASTIC"/>
    <property type="match status" value="1"/>
</dbReference>
<dbReference type="AlphaFoldDB" id="A0AAV7DZY1"/>
<name>A0AAV7DZY1_ARIFI</name>
<organism evidence="2 3">
    <name type="scientific">Aristolochia fimbriata</name>
    <name type="common">White veined hardy Dutchman's pipe vine</name>
    <dbReference type="NCBI Taxonomy" id="158543"/>
    <lineage>
        <taxon>Eukaryota</taxon>
        <taxon>Viridiplantae</taxon>
        <taxon>Streptophyta</taxon>
        <taxon>Embryophyta</taxon>
        <taxon>Tracheophyta</taxon>
        <taxon>Spermatophyta</taxon>
        <taxon>Magnoliopsida</taxon>
        <taxon>Magnoliidae</taxon>
        <taxon>Piperales</taxon>
        <taxon>Aristolochiaceae</taxon>
        <taxon>Aristolochia</taxon>
    </lineage>
</organism>
<protein>
    <submittedName>
        <fullName evidence="2">Uncharacterized protein</fullName>
    </submittedName>
</protein>
<feature type="region of interest" description="Disordered" evidence="1">
    <location>
        <begin position="629"/>
        <end position="651"/>
    </location>
</feature>